<dbReference type="PROSITE" id="PS50069">
    <property type="entry name" value="CULLIN_2"/>
    <property type="match status" value="1"/>
</dbReference>
<comment type="caution">
    <text evidence="4">The sequence shown here is derived from an EMBL/GenBank/DDBJ whole genome shotgun (WGS) entry which is preliminary data.</text>
</comment>
<dbReference type="SMART" id="SM00182">
    <property type="entry name" value="CULLIN"/>
    <property type="match status" value="1"/>
</dbReference>
<evidence type="ECO:0000256" key="2">
    <source>
        <dbReference type="RuleBase" id="RU003829"/>
    </source>
</evidence>
<protein>
    <recommendedName>
        <fullName evidence="3">Cullin family profile domain-containing protein</fullName>
    </recommendedName>
</protein>
<evidence type="ECO:0000313" key="5">
    <source>
        <dbReference type="Proteomes" id="UP001642540"/>
    </source>
</evidence>
<comment type="similarity">
    <text evidence="1 2">Belongs to the cullin family.</text>
</comment>
<dbReference type="InterPro" id="IPR016158">
    <property type="entry name" value="Cullin_homology"/>
</dbReference>
<sequence>MLYRKMMACRIVSRNSASPEAESMMVEKMRLKFEFGYVSKLDGMLKDAKFSKELTANFNTSLGEKASSLPLVFDIIILCSANWPSIDLSLVELPTTLQHCVMQFNEFYKATCRNRKLQWLHDHSRGEILSSCFQKRYCFKASTLLMSVLLLFNSKVSYSIGELGELTKLGVNCLLHVLESLIKAKILIALNGEKGVDLNSASVISLVKTYDNARLHVDIAPPIELKEDQFWRLSHKSIRKDSSIRIQAVIVRIMRRNRVMRHDNLVAEVLEQKSSLNYAITVQVVEAGINTLIENGDLVRKDGQHDEYVYEI</sequence>
<dbReference type="SUPFAM" id="SSF46785">
    <property type="entry name" value="Winged helix' DNA-binding domain"/>
    <property type="match status" value="1"/>
</dbReference>
<dbReference type="Gene3D" id="1.10.10.10">
    <property type="entry name" value="Winged helix-like DNA-binding domain superfamily/Winged helix DNA-binding domain"/>
    <property type="match status" value="1"/>
</dbReference>
<accession>A0ABP1S2F1</accession>
<dbReference type="InterPro" id="IPR001373">
    <property type="entry name" value="Cullin_N"/>
</dbReference>
<evidence type="ECO:0000256" key="1">
    <source>
        <dbReference type="PROSITE-ProRule" id="PRU00330"/>
    </source>
</evidence>
<dbReference type="InterPro" id="IPR036390">
    <property type="entry name" value="WH_DNA-bd_sf"/>
</dbReference>
<dbReference type="PANTHER" id="PTHR11932">
    <property type="entry name" value="CULLIN"/>
    <property type="match status" value="1"/>
</dbReference>
<dbReference type="InterPro" id="IPR045093">
    <property type="entry name" value="Cullin"/>
</dbReference>
<evidence type="ECO:0000313" key="4">
    <source>
        <dbReference type="EMBL" id="CAL8141607.1"/>
    </source>
</evidence>
<dbReference type="Proteomes" id="UP001642540">
    <property type="component" value="Unassembled WGS sequence"/>
</dbReference>
<dbReference type="Gene3D" id="3.30.230.130">
    <property type="entry name" value="Cullin, Chain C, Domain 2"/>
    <property type="match status" value="1"/>
</dbReference>
<evidence type="ECO:0000259" key="3">
    <source>
        <dbReference type="PROSITE" id="PS50069"/>
    </source>
</evidence>
<dbReference type="EMBL" id="CAXLJM020000147">
    <property type="protein sequence ID" value="CAL8141607.1"/>
    <property type="molecule type" value="Genomic_DNA"/>
</dbReference>
<gene>
    <name evidence="4" type="ORF">ODALV1_LOCUS28796</name>
</gene>
<reference evidence="4 5" key="1">
    <citation type="submission" date="2024-08" db="EMBL/GenBank/DDBJ databases">
        <authorList>
            <person name="Cucini C."/>
            <person name="Frati F."/>
        </authorList>
    </citation>
    <scope>NUCLEOTIDE SEQUENCE [LARGE SCALE GENOMIC DNA]</scope>
</reference>
<dbReference type="InterPro" id="IPR019559">
    <property type="entry name" value="Cullin_neddylation_domain"/>
</dbReference>
<feature type="domain" description="Cullin family profile" evidence="3">
    <location>
        <begin position="1"/>
        <end position="182"/>
    </location>
</feature>
<organism evidence="4 5">
    <name type="scientific">Orchesella dallaii</name>
    <dbReference type="NCBI Taxonomy" id="48710"/>
    <lineage>
        <taxon>Eukaryota</taxon>
        <taxon>Metazoa</taxon>
        <taxon>Ecdysozoa</taxon>
        <taxon>Arthropoda</taxon>
        <taxon>Hexapoda</taxon>
        <taxon>Collembola</taxon>
        <taxon>Entomobryomorpha</taxon>
        <taxon>Entomobryoidea</taxon>
        <taxon>Orchesellidae</taxon>
        <taxon>Orchesellinae</taxon>
        <taxon>Orchesella</taxon>
    </lineage>
</organism>
<proteinExistence type="inferred from homology"/>
<dbReference type="InterPro" id="IPR036388">
    <property type="entry name" value="WH-like_DNA-bd_sf"/>
</dbReference>
<dbReference type="Gene3D" id="1.20.1310.10">
    <property type="entry name" value="Cullin Repeats"/>
    <property type="match status" value="1"/>
</dbReference>
<dbReference type="SUPFAM" id="SSF75632">
    <property type="entry name" value="Cullin homology domain"/>
    <property type="match status" value="1"/>
</dbReference>
<keyword evidence="5" id="KW-1185">Reference proteome</keyword>
<dbReference type="InterPro" id="IPR059120">
    <property type="entry name" value="Cullin-like_AB"/>
</dbReference>
<dbReference type="SMART" id="SM00884">
    <property type="entry name" value="Cullin_Nedd8"/>
    <property type="match status" value="1"/>
</dbReference>
<dbReference type="Pfam" id="PF10557">
    <property type="entry name" value="Cullin_Nedd8"/>
    <property type="match status" value="1"/>
</dbReference>
<name>A0ABP1S2F1_9HEXA</name>
<dbReference type="Pfam" id="PF26557">
    <property type="entry name" value="Cullin_AB"/>
    <property type="match status" value="1"/>
</dbReference>
<dbReference type="Pfam" id="PF00888">
    <property type="entry name" value="Cullin"/>
    <property type="match status" value="1"/>
</dbReference>
<dbReference type="InterPro" id="IPR036317">
    <property type="entry name" value="Cullin_homology_sf"/>
</dbReference>